<dbReference type="Proteomes" id="UP001063166">
    <property type="component" value="Unassembled WGS sequence"/>
</dbReference>
<evidence type="ECO:0000313" key="3">
    <source>
        <dbReference type="EMBL" id="GLB37859.1"/>
    </source>
</evidence>
<dbReference type="PANTHER" id="PTHR40465">
    <property type="entry name" value="CHROMOSOME 1, WHOLE GENOME SHOTGUN SEQUENCE"/>
    <property type="match status" value="1"/>
</dbReference>
<feature type="domain" description="DUF6534" evidence="2">
    <location>
        <begin position="176"/>
        <end position="262"/>
    </location>
</feature>
<sequence>MASSSSSVMTDDESQLSKSLLGPWLVGSVLDIFFLGALSSQFINYFSWYGKDRLGTQLAVIGLVVLSILQSIHTFAIAWIMFVLYFKDLYGAINLNFTACWQLGNPIMIASVGLYVQIFFCHRLWHISQKKIRYVLPVGFVLFIAYASVCVATYDIHRQSTIAGRWFAAHFSCVFAGDLMITLSSAYLLLKSRSGVMPQTGGVLAALARLSFQTAAPVALCALLNLILSQVYNGKNLVSVPFNMMMPKLYAFSMMLTLNARRALRAQAGLSDDGAPSAGSSGRRRADVVRSTYVGRIEVRTRTDVSRHIDFNESAGSGDQLQELRSKG</sequence>
<keyword evidence="1" id="KW-0812">Transmembrane</keyword>
<organism evidence="3 4">
    <name type="scientific">Lyophyllum shimeji</name>
    <name type="common">Hon-shimeji</name>
    <name type="synonym">Tricholoma shimeji</name>
    <dbReference type="NCBI Taxonomy" id="47721"/>
    <lineage>
        <taxon>Eukaryota</taxon>
        <taxon>Fungi</taxon>
        <taxon>Dikarya</taxon>
        <taxon>Basidiomycota</taxon>
        <taxon>Agaricomycotina</taxon>
        <taxon>Agaricomycetes</taxon>
        <taxon>Agaricomycetidae</taxon>
        <taxon>Agaricales</taxon>
        <taxon>Tricholomatineae</taxon>
        <taxon>Lyophyllaceae</taxon>
        <taxon>Lyophyllum</taxon>
    </lineage>
</organism>
<dbReference type="OrthoDB" id="3268841at2759"/>
<feature type="transmembrane region" description="Helical" evidence="1">
    <location>
        <begin position="240"/>
        <end position="258"/>
    </location>
</feature>
<evidence type="ECO:0000259" key="2">
    <source>
        <dbReference type="Pfam" id="PF20152"/>
    </source>
</evidence>
<dbReference type="EMBL" id="BRPK01000004">
    <property type="protein sequence ID" value="GLB37859.1"/>
    <property type="molecule type" value="Genomic_DNA"/>
</dbReference>
<comment type="caution">
    <text evidence="3">The sequence shown here is derived from an EMBL/GenBank/DDBJ whole genome shotgun (WGS) entry which is preliminary data.</text>
</comment>
<feature type="transmembrane region" description="Helical" evidence="1">
    <location>
        <begin position="166"/>
        <end position="190"/>
    </location>
</feature>
<protein>
    <recommendedName>
        <fullName evidence="2">DUF6534 domain-containing protein</fullName>
    </recommendedName>
</protein>
<evidence type="ECO:0000256" key="1">
    <source>
        <dbReference type="SAM" id="Phobius"/>
    </source>
</evidence>
<feature type="transmembrane region" description="Helical" evidence="1">
    <location>
        <begin position="106"/>
        <end position="125"/>
    </location>
</feature>
<dbReference type="PANTHER" id="PTHR40465:SF1">
    <property type="entry name" value="DUF6534 DOMAIN-CONTAINING PROTEIN"/>
    <property type="match status" value="1"/>
</dbReference>
<feature type="transmembrane region" description="Helical" evidence="1">
    <location>
        <begin position="134"/>
        <end position="154"/>
    </location>
</feature>
<gene>
    <name evidence="3" type="ORF">LshimejAT787_0409100</name>
</gene>
<proteinExistence type="predicted"/>
<name>A0A9P3PLY1_LYOSH</name>
<dbReference type="Pfam" id="PF20152">
    <property type="entry name" value="DUF6534"/>
    <property type="match status" value="1"/>
</dbReference>
<feature type="transmembrane region" description="Helical" evidence="1">
    <location>
        <begin position="58"/>
        <end position="86"/>
    </location>
</feature>
<evidence type="ECO:0000313" key="4">
    <source>
        <dbReference type="Proteomes" id="UP001063166"/>
    </source>
</evidence>
<keyword evidence="1" id="KW-1133">Transmembrane helix</keyword>
<feature type="transmembrane region" description="Helical" evidence="1">
    <location>
        <begin position="20"/>
        <end position="46"/>
    </location>
</feature>
<dbReference type="InterPro" id="IPR045339">
    <property type="entry name" value="DUF6534"/>
</dbReference>
<dbReference type="AlphaFoldDB" id="A0A9P3PLY1"/>
<feature type="transmembrane region" description="Helical" evidence="1">
    <location>
        <begin position="202"/>
        <end position="228"/>
    </location>
</feature>
<reference evidence="3" key="1">
    <citation type="submission" date="2022-07" db="EMBL/GenBank/DDBJ databases">
        <title>The genome of Lyophyllum shimeji provides insight into the initial evolution of ectomycorrhizal fungal genome.</title>
        <authorList>
            <person name="Kobayashi Y."/>
            <person name="Shibata T."/>
            <person name="Hirakawa H."/>
            <person name="Shigenobu S."/>
            <person name="Nishiyama T."/>
            <person name="Yamada A."/>
            <person name="Hasebe M."/>
            <person name="Kawaguchi M."/>
        </authorList>
    </citation>
    <scope>NUCLEOTIDE SEQUENCE</scope>
    <source>
        <strain evidence="3">AT787</strain>
    </source>
</reference>
<accession>A0A9P3PLY1</accession>
<keyword evidence="1" id="KW-0472">Membrane</keyword>
<keyword evidence="4" id="KW-1185">Reference proteome</keyword>